<evidence type="ECO:0000313" key="2">
    <source>
        <dbReference type="EMBL" id="KAK1379291.1"/>
    </source>
</evidence>
<accession>A0AAD8MN48</accession>
<proteinExistence type="predicted"/>
<reference evidence="2" key="2">
    <citation type="submission" date="2023-05" db="EMBL/GenBank/DDBJ databases">
        <authorList>
            <person name="Schelkunov M.I."/>
        </authorList>
    </citation>
    <scope>NUCLEOTIDE SEQUENCE</scope>
    <source>
        <strain evidence="2">Hsosn_3</strain>
        <tissue evidence="2">Leaf</tissue>
    </source>
</reference>
<protein>
    <submittedName>
        <fullName evidence="2">Uncharacterized protein</fullName>
    </submittedName>
</protein>
<dbReference type="Proteomes" id="UP001237642">
    <property type="component" value="Unassembled WGS sequence"/>
</dbReference>
<feature type="region of interest" description="Disordered" evidence="1">
    <location>
        <begin position="24"/>
        <end position="73"/>
    </location>
</feature>
<organism evidence="2 3">
    <name type="scientific">Heracleum sosnowskyi</name>
    <dbReference type="NCBI Taxonomy" id="360622"/>
    <lineage>
        <taxon>Eukaryota</taxon>
        <taxon>Viridiplantae</taxon>
        <taxon>Streptophyta</taxon>
        <taxon>Embryophyta</taxon>
        <taxon>Tracheophyta</taxon>
        <taxon>Spermatophyta</taxon>
        <taxon>Magnoliopsida</taxon>
        <taxon>eudicotyledons</taxon>
        <taxon>Gunneridae</taxon>
        <taxon>Pentapetalae</taxon>
        <taxon>asterids</taxon>
        <taxon>campanulids</taxon>
        <taxon>Apiales</taxon>
        <taxon>Apiaceae</taxon>
        <taxon>Apioideae</taxon>
        <taxon>apioid superclade</taxon>
        <taxon>Tordylieae</taxon>
        <taxon>Tordyliinae</taxon>
        <taxon>Heracleum</taxon>
    </lineage>
</organism>
<name>A0AAD8MN48_9APIA</name>
<feature type="compositionally biased region" description="Basic and acidic residues" evidence="1">
    <location>
        <begin position="64"/>
        <end position="73"/>
    </location>
</feature>
<evidence type="ECO:0000256" key="1">
    <source>
        <dbReference type="SAM" id="MobiDB-lite"/>
    </source>
</evidence>
<gene>
    <name evidence="2" type="ORF">POM88_026035</name>
</gene>
<comment type="caution">
    <text evidence="2">The sequence shown here is derived from an EMBL/GenBank/DDBJ whole genome shotgun (WGS) entry which is preliminary data.</text>
</comment>
<dbReference type="AlphaFoldDB" id="A0AAD8MN48"/>
<keyword evidence="3" id="KW-1185">Reference proteome</keyword>
<sequence>MFGCKSLGHSIAACPIVTRVWVQKVPSPPGPPAGDSADINAGKTEQQDDPLPNNENIFNVPCSPKEHEHPWTEVKRKNRATSLSLLLDEASPTPPRTFKNLKLVDEINQKKATQDQGYDTSDGNY</sequence>
<evidence type="ECO:0000313" key="3">
    <source>
        <dbReference type="Proteomes" id="UP001237642"/>
    </source>
</evidence>
<reference evidence="2" key="1">
    <citation type="submission" date="2023-02" db="EMBL/GenBank/DDBJ databases">
        <title>Genome of toxic invasive species Heracleum sosnowskyi carries increased number of genes despite the absence of recent whole-genome duplications.</title>
        <authorList>
            <person name="Schelkunov M."/>
            <person name="Shtratnikova V."/>
            <person name="Makarenko M."/>
            <person name="Klepikova A."/>
            <person name="Omelchenko D."/>
            <person name="Novikova G."/>
            <person name="Obukhova E."/>
            <person name="Bogdanov V."/>
            <person name="Penin A."/>
            <person name="Logacheva M."/>
        </authorList>
    </citation>
    <scope>NUCLEOTIDE SEQUENCE</scope>
    <source>
        <strain evidence="2">Hsosn_3</strain>
        <tissue evidence="2">Leaf</tissue>
    </source>
</reference>
<dbReference type="EMBL" id="JAUIZM010000006">
    <property type="protein sequence ID" value="KAK1379291.1"/>
    <property type="molecule type" value="Genomic_DNA"/>
</dbReference>